<reference evidence="1 2" key="1">
    <citation type="submission" date="2017-09" db="EMBL/GenBank/DDBJ databases">
        <authorList>
            <person name="Ehlers B."/>
            <person name="Leendertz F.H."/>
        </authorList>
    </citation>
    <scope>NUCLEOTIDE SEQUENCE [LARGE SCALE GENOMIC DNA]</scope>
    <source>
        <strain evidence="1 2">DSM 27208</strain>
    </source>
</reference>
<dbReference type="SUPFAM" id="SSF55961">
    <property type="entry name" value="Bet v1-like"/>
    <property type="match status" value="1"/>
</dbReference>
<dbReference type="Pfam" id="PF10604">
    <property type="entry name" value="Polyketide_cyc2"/>
    <property type="match status" value="1"/>
</dbReference>
<proteinExistence type="predicted"/>
<dbReference type="EMBL" id="OBEJ01000006">
    <property type="protein sequence ID" value="SNZ17646.1"/>
    <property type="molecule type" value="Genomic_DNA"/>
</dbReference>
<dbReference type="RefSeq" id="WP_097009959.1">
    <property type="nucleotide sequence ID" value="NZ_OBEJ01000006.1"/>
</dbReference>
<evidence type="ECO:0000313" key="1">
    <source>
        <dbReference type="EMBL" id="SNZ17646.1"/>
    </source>
</evidence>
<dbReference type="Proteomes" id="UP000219453">
    <property type="component" value="Unassembled WGS sequence"/>
</dbReference>
<name>A0A285PBY5_NATPI</name>
<organism evidence="1 2">
    <name type="scientific">Natronoarchaeum philippinense</name>
    <dbReference type="NCBI Taxonomy" id="558529"/>
    <lineage>
        <taxon>Archaea</taxon>
        <taxon>Methanobacteriati</taxon>
        <taxon>Methanobacteriota</taxon>
        <taxon>Stenosarchaea group</taxon>
        <taxon>Halobacteria</taxon>
        <taxon>Halobacteriales</taxon>
        <taxon>Natronoarchaeaceae</taxon>
    </lineage>
</organism>
<dbReference type="Gene3D" id="3.30.530.20">
    <property type="match status" value="1"/>
</dbReference>
<evidence type="ECO:0000313" key="2">
    <source>
        <dbReference type="Proteomes" id="UP000219453"/>
    </source>
</evidence>
<keyword evidence="2" id="KW-1185">Reference proteome</keyword>
<dbReference type="InterPro" id="IPR019587">
    <property type="entry name" value="Polyketide_cyclase/dehydratase"/>
</dbReference>
<gene>
    <name evidence="1" type="ORF">SAMN06269185_3069</name>
</gene>
<dbReference type="OrthoDB" id="262877at2157"/>
<sequence length="136" mass="14887">MRTVEAAKFVGAPPDAVERVLTPRRIVEYEGSFTVRGVEERYDATVVTVGGPGLELRLRFEPRDRGYDYEQLDDGGPLDAMTTTLTYTPENEGTRVSASSSVSLGAPPAALTDRIAGWKRRGELDRLLDALAETVE</sequence>
<protein>
    <submittedName>
        <fullName evidence="1">Polyketide cyclase / dehydrase and lipid transport</fullName>
    </submittedName>
</protein>
<dbReference type="AlphaFoldDB" id="A0A285PBY5"/>
<dbReference type="InterPro" id="IPR023393">
    <property type="entry name" value="START-like_dom_sf"/>
</dbReference>
<accession>A0A285PBY5</accession>